<accession>A0A922CEW9</accession>
<feature type="region of interest" description="Disordered" evidence="1">
    <location>
        <begin position="233"/>
        <end position="265"/>
    </location>
</feature>
<dbReference type="AlphaFoldDB" id="A0A922CEW9"/>
<organism evidence="3 4">
    <name type="scientific">Manduca sexta</name>
    <name type="common">Tobacco hawkmoth</name>
    <name type="synonym">Tobacco hornworm</name>
    <dbReference type="NCBI Taxonomy" id="7130"/>
    <lineage>
        <taxon>Eukaryota</taxon>
        <taxon>Metazoa</taxon>
        <taxon>Ecdysozoa</taxon>
        <taxon>Arthropoda</taxon>
        <taxon>Hexapoda</taxon>
        <taxon>Insecta</taxon>
        <taxon>Pterygota</taxon>
        <taxon>Neoptera</taxon>
        <taxon>Endopterygota</taxon>
        <taxon>Lepidoptera</taxon>
        <taxon>Glossata</taxon>
        <taxon>Ditrysia</taxon>
        <taxon>Bombycoidea</taxon>
        <taxon>Sphingidae</taxon>
        <taxon>Sphinginae</taxon>
        <taxon>Sphingini</taxon>
        <taxon>Manduca</taxon>
    </lineage>
</organism>
<evidence type="ECO:0000313" key="4">
    <source>
        <dbReference type="Proteomes" id="UP000791440"/>
    </source>
</evidence>
<proteinExistence type="predicted"/>
<gene>
    <name evidence="3" type="ORF">O3G_MSEX002951</name>
</gene>
<feature type="chain" id="PRO_5037473153" evidence="2">
    <location>
        <begin position="38"/>
        <end position="1241"/>
    </location>
</feature>
<sequence>MFVNTLAAARQLARLISRSSNLTMLPLLLLLQAYTAASQTQKNFTIKYVQTCPDVGYFVQRELAPNSLGLGPCFLCFCQNDGTATCWRREDWRCDVEKYHHHHVGRRDTRIRRGIGLGDVFFRDATRDVFNKNMPEQCKPFESSFSDGCPPEDWCIGCTVCDCDANGRWDCHVLSFCDKTTRKPSKKRKGNYRRTVIRKTQVKPNNTSKAVTIKPIAKPPPKIIRKVIKKPAILNTRTKRQPQTHKNINKKDPKNINRSKPNKVIRRKVPQKKIIKKDVARKPIKINNGPNQIVLPTTPKFAQAVVQQMLKAVQQLMKNDVKKGNSSKILKAVDKKRPNTQKQDKKALMKRFSTIIRQSAKQIKVNTDNVNKKKTARTKREVDDSEHLKVISVVPIVKENVTVSDKIIPIKEEETSTENPRKLLSTFSLPNDTTTSPIPTTTITTEPTFFYEVTDDQTSIKIDSTTNTPLMTHTLKPENNVTLHNTTSEKWRQIMNITKYVPDFKIATENIIHLLNNMTGANDLKFKKWYQIKLLKDREKYFKIGQFKEKEINMFYNNNKSRNNTFVHLKPNVYSQDIKRKIDMPKRNKIRKIILSPRIIKDSVNTTYLNKKVSNLQSIFKNILKEFNKNTTKTKSGSKKNYMVKYMRNLFNNLLRRGKSNMTRSKTEILLEKQYTINMLCENIGSCNLNPRDRRLLDAKVTQLGVETDKVLKIIKIIKGLLHLVDIPTDNQIINTINKPKSNLKDDVNKLNIILRDSYINDLKPKSLSQTQATQIDYIKKNTQEFIHAVANFGKILNEIISLLKKNNRNVKKRKVNEVQEHKFSNSEAFQNLRDLLIRYDITQNSFFKKIYDYMTVFELKLKKDNQKTASVDRELKNMANIDNFSRNIVTNLRKLTQLAQNINSRTKREVMRDNDAVEYLLMLMEYLLKQNYSLDAAPANDGIDMLIEAIKNAPDIKPIKKKVLEYTPAIFPTRTVPEKIKRVKGKARKTTTIKKQVVTSRLDNPKFVEAVEEDKDYEDKFMYTRRAVDSESEGMENNVNTVTSKIDSIPEYLKESDSEAINDNKIEKIEINDNSESKLDKSNTKERVQEKKYDIFKADLGDFIVFVSSTAPPTHPTAQVTAKATVTVAKTTETSPEIADKKIEWIDESYEKDIKEEQKAETTKPPVVVTRTKKATSKEENISTMTKEIKTEVKKKTTRAEDVAYKKQMDLLNSLDYVTEKTEFDIESKDIEDPFPSYFG</sequence>
<comment type="caution">
    <text evidence="3">The sequence shown here is derived from an EMBL/GenBank/DDBJ whole genome shotgun (WGS) entry which is preliminary data.</text>
</comment>
<dbReference type="Proteomes" id="UP000791440">
    <property type="component" value="Unassembled WGS sequence"/>
</dbReference>
<feature type="signal peptide" evidence="2">
    <location>
        <begin position="1"/>
        <end position="37"/>
    </location>
</feature>
<evidence type="ECO:0000256" key="1">
    <source>
        <dbReference type="SAM" id="MobiDB-lite"/>
    </source>
</evidence>
<name>A0A922CEW9_MANSE</name>
<reference evidence="3" key="2">
    <citation type="submission" date="2020-12" db="EMBL/GenBank/DDBJ databases">
        <authorList>
            <person name="Kanost M."/>
        </authorList>
    </citation>
    <scope>NUCLEOTIDE SEQUENCE</scope>
</reference>
<reference evidence="3" key="1">
    <citation type="journal article" date="2016" name="Insect Biochem. Mol. Biol.">
        <title>Multifaceted biological insights from a draft genome sequence of the tobacco hornworm moth, Manduca sexta.</title>
        <authorList>
            <person name="Kanost M.R."/>
            <person name="Arrese E.L."/>
            <person name="Cao X."/>
            <person name="Chen Y.R."/>
            <person name="Chellapilla S."/>
            <person name="Goldsmith M.R."/>
            <person name="Grosse-Wilde E."/>
            <person name="Heckel D.G."/>
            <person name="Herndon N."/>
            <person name="Jiang H."/>
            <person name="Papanicolaou A."/>
            <person name="Qu J."/>
            <person name="Soulages J.L."/>
            <person name="Vogel H."/>
            <person name="Walters J."/>
            <person name="Waterhouse R.M."/>
            <person name="Ahn S.J."/>
            <person name="Almeida F.C."/>
            <person name="An C."/>
            <person name="Aqrawi P."/>
            <person name="Bretschneider A."/>
            <person name="Bryant W.B."/>
            <person name="Bucks S."/>
            <person name="Chao H."/>
            <person name="Chevignon G."/>
            <person name="Christen J.M."/>
            <person name="Clarke D.F."/>
            <person name="Dittmer N.T."/>
            <person name="Ferguson L.C.F."/>
            <person name="Garavelou S."/>
            <person name="Gordon K.H.J."/>
            <person name="Gunaratna R.T."/>
            <person name="Han Y."/>
            <person name="Hauser F."/>
            <person name="He Y."/>
            <person name="Heidel-Fischer H."/>
            <person name="Hirsh A."/>
            <person name="Hu Y."/>
            <person name="Jiang H."/>
            <person name="Kalra D."/>
            <person name="Klinner C."/>
            <person name="Konig C."/>
            <person name="Kovar C."/>
            <person name="Kroll A.R."/>
            <person name="Kuwar S.S."/>
            <person name="Lee S.L."/>
            <person name="Lehman R."/>
            <person name="Li K."/>
            <person name="Li Z."/>
            <person name="Liang H."/>
            <person name="Lovelace S."/>
            <person name="Lu Z."/>
            <person name="Mansfield J.H."/>
            <person name="McCulloch K.J."/>
            <person name="Mathew T."/>
            <person name="Morton B."/>
            <person name="Muzny D.M."/>
            <person name="Neunemann D."/>
            <person name="Ongeri F."/>
            <person name="Pauchet Y."/>
            <person name="Pu L.L."/>
            <person name="Pyrousis I."/>
            <person name="Rao X.J."/>
            <person name="Redding A."/>
            <person name="Roesel C."/>
            <person name="Sanchez-Gracia A."/>
            <person name="Schaack S."/>
            <person name="Shukla A."/>
            <person name="Tetreau G."/>
            <person name="Wang Y."/>
            <person name="Xiong G.H."/>
            <person name="Traut W."/>
            <person name="Walsh T.K."/>
            <person name="Worley K.C."/>
            <person name="Wu D."/>
            <person name="Wu W."/>
            <person name="Wu Y.Q."/>
            <person name="Zhang X."/>
            <person name="Zou Z."/>
            <person name="Zucker H."/>
            <person name="Briscoe A.D."/>
            <person name="Burmester T."/>
            <person name="Clem R.J."/>
            <person name="Feyereisen R."/>
            <person name="Grimmelikhuijzen C.J.P."/>
            <person name="Hamodrakas S.J."/>
            <person name="Hansson B.S."/>
            <person name="Huguet E."/>
            <person name="Jermiin L.S."/>
            <person name="Lan Q."/>
            <person name="Lehman H.K."/>
            <person name="Lorenzen M."/>
            <person name="Merzendorfer H."/>
            <person name="Michalopoulos I."/>
            <person name="Morton D.B."/>
            <person name="Muthukrishnan S."/>
            <person name="Oakeshott J.G."/>
            <person name="Palmer W."/>
            <person name="Park Y."/>
            <person name="Passarelli A.L."/>
            <person name="Rozas J."/>
            <person name="Schwartz L.M."/>
            <person name="Smith W."/>
            <person name="Southgate A."/>
            <person name="Vilcinskas A."/>
            <person name="Vogt R."/>
            <person name="Wang P."/>
            <person name="Werren J."/>
            <person name="Yu X.Q."/>
            <person name="Zhou J.J."/>
            <person name="Brown S.J."/>
            <person name="Scherer S.E."/>
            <person name="Richards S."/>
            <person name="Blissard G.W."/>
        </authorList>
    </citation>
    <scope>NUCLEOTIDE SEQUENCE</scope>
</reference>
<keyword evidence="2" id="KW-0732">Signal</keyword>
<evidence type="ECO:0000256" key="2">
    <source>
        <dbReference type="SAM" id="SignalP"/>
    </source>
</evidence>
<evidence type="ECO:0000313" key="3">
    <source>
        <dbReference type="EMBL" id="KAG6443677.1"/>
    </source>
</evidence>
<protein>
    <submittedName>
        <fullName evidence="3">Uncharacterized protein</fullName>
    </submittedName>
</protein>
<dbReference type="EMBL" id="JH668304">
    <property type="protein sequence ID" value="KAG6443677.1"/>
    <property type="molecule type" value="Genomic_DNA"/>
</dbReference>
<keyword evidence="4" id="KW-1185">Reference proteome</keyword>